<evidence type="ECO:0000313" key="5">
    <source>
        <dbReference type="WBParaSite" id="ASIM_0001661001-mRNA-1"/>
    </source>
</evidence>
<reference evidence="3 4" key="2">
    <citation type="submission" date="2018-11" db="EMBL/GenBank/DDBJ databases">
        <authorList>
            <consortium name="Pathogen Informatics"/>
        </authorList>
    </citation>
    <scope>NUCLEOTIDE SEQUENCE [LARGE SCALE GENOMIC DNA]</scope>
</reference>
<evidence type="ECO:0000313" key="3">
    <source>
        <dbReference type="EMBL" id="VDK56664.1"/>
    </source>
</evidence>
<dbReference type="WBParaSite" id="ASIM_0001661001-mRNA-1">
    <property type="protein sequence ID" value="ASIM_0001661001-mRNA-1"/>
    <property type="gene ID" value="ASIM_0001661001"/>
</dbReference>
<keyword evidence="2" id="KW-0812">Transmembrane</keyword>
<feature type="compositionally biased region" description="Gly residues" evidence="1">
    <location>
        <begin position="240"/>
        <end position="249"/>
    </location>
</feature>
<feature type="compositionally biased region" description="Polar residues" evidence="1">
    <location>
        <begin position="261"/>
        <end position="273"/>
    </location>
</feature>
<feature type="region of interest" description="Disordered" evidence="1">
    <location>
        <begin position="235"/>
        <end position="273"/>
    </location>
</feature>
<gene>
    <name evidence="3" type="ORF">ASIM_LOCUS16017</name>
</gene>
<keyword evidence="2" id="KW-0472">Membrane</keyword>
<accession>A0A0M3K6L9</accession>
<keyword evidence="4" id="KW-1185">Reference proteome</keyword>
<dbReference type="EMBL" id="UYRR01032739">
    <property type="protein sequence ID" value="VDK56664.1"/>
    <property type="molecule type" value="Genomic_DNA"/>
</dbReference>
<evidence type="ECO:0000313" key="4">
    <source>
        <dbReference type="Proteomes" id="UP000267096"/>
    </source>
</evidence>
<dbReference type="OrthoDB" id="5872270at2759"/>
<dbReference type="AlphaFoldDB" id="A0A0M3K6L9"/>
<name>A0A0M3K6L9_ANISI</name>
<organism evidence="5">
    <name type="scientific">Anisakis simplex</name>
    <name type="common">Herring worm</name>
    <dbReference type="NCBI Taxonomy" id="6269"/>
    <lineage>
        <taxon>Eukaryota</taxon>
        <taxon>Metazoa</taxon>
        <taxon>Ecdysozoa</taxon>
        <taxon>Nematoda</taxon>
        <taxon>Chromadorea</taxon>
        <taxon>Rhabditida</taxon>
        <taxon>Spirurina</taxon>
        <taxon>Ascaridomorpha</taxon>
        <taxon>Ascaridoidea</taxon>
        <taxon>Anisakidae</taxon>
        <taxon>Anisakis</taxon>
        <taxon>Anisakis simplex complex</taxon>
    </lineage>
</organism>
<proteinExistence type="predicted"/>
<protein>
    <submittedName>
        <fullName evidence="3 5">Uncharacterized protein</fullName>
    </submittedName>
</protein>
<evidence type="ECO:0000256" key="1">
    <source>
        <dbReference type="SAM" id="MobiDB-lite"/>
    </source>
</evidence>
<feature type="transmembrane region" description="Helical" evidence="2">
    <location>
        <begin position="145"/>
        <end position="167"/>
    </location>
</feature>
<keyword evidence="2" id="KW-1133">Transmembrane helix</keyword>
<dbReference type="Proteomes" id="UP000267096">
    <property type="component" value="Unassembled WGS sequence"/>
</dbReference>
<reference evidence="5" key="1">
    <citation type="submission" date="2017-02" db="UniProtKB">
        <authorList>
            <consortium name="WormBaseParasite"/>
        </authorList>
    </citation>
    <scope>IDENTIFICATION</scope>
</reference>
<evidence type="ECO:0000256" key="2">
    <source>
        <dbReference type="SAM" id="Phobius"/>
    </source>
</evidence>
<feature type="transmembrane region" description="Helical" evidence="2">
    <location>
        <begin position="173"/>
        <end position="194"/>
    </location>
</feature>
<sequence length="273" mass="29265">MDESGAFASSRYWKRASKLVVGTLQLDSTRPGSAYFFIFCYASSSSPSSSSQSYSPTQRLQAKHSQSAMHWLAVLENIGERMTSNQSQLPRRLSQDPSRRTSLAFRQSYCEGHGSFCSGSNAKCPLQNSLSVTARKRAAVNSTGGQLFLCVIGSLLSFSICIWLTAFSQDLRWRRLLFAAGAALCALLFAMLAIQTMRKAKQPPIEEAIPNLAHRRSTIARSGGAKKSICSGMIREDSQSGGGGSGGAANSGDRKDAPTSVVVSSGGKRTSLT</sequence>